<evidence type="ECO:0000313" key="2">
    <source>
        <dbReference type="Proteomes" id="UP000324222"/>
    </source>
</evidence>
<proteinExistence type="predicted"/>
<protein>
    <submittedName>
        <fullName evidence="1">Uncharacterized protein</fullName>
    </submittedName>
</protein>
<dbReference type="EMBL" id="VSRR010004798">
    <property type="protein sequence ID" value="MPC40739.1"/>
    <property type="molecule type" value="Genomic_DNA"/>
</dbReference>
<keyword evidence="2" id="KW-1185">Reference proteome</keyword>
<organism evidence="1 2">
    <name type="scientific">Portunus trituberculatus</name>
    <name type="common">Swimming crab</name>
    <name type="synonym">Neptunus trituberculatus</name>
    <dbReference type="NCBI Taxonomy" id="210409"/>
    <lineage>
        <taxon>Eukaryota</taxon>
        <taxon>Metazoa</taxon>
        <taxon>Ecdysozoa</taxon>
        <taxon>Arthropoda</taxon>
        <taxon>Crustacea</taxon>
        <taxon>Multicrustacea</taxon>
        <taxon>Malacostraca</taxon>
        <taxon>Eumalacostraca</taxon>
        <taxon>Eucarida</taxon>
        <taxon>Decapoda</taxon>
        <taxon>Pleocyemata</taxon>
        <taxon>Brachyura</taxon>
        <taxon>Eubrachyura</taxon>
        <taxon>Portunoidea</taxon>
        <taxon>Portunidae</taxon>
        <taxon>Portuninae</taxon>
        <taxon>Portunus</taxon>
    </lineage>
</organism>
<accession>A0A5B7F696</accession>
<dbReference type="AlphaFoldDB" id="A0A5B7F696"/>
<dbReference type="Proteomes" id="UP000324222">
    <property type="component" value="Unassembled WGS sequence"/>
</dbReference>
<reference evidence="1 2" key="1">
    <citation type="submission" date="2019-05" db="EMBL/GenBank/DDBJ databases">
        <title>Another draft genome of Portunus trituberculatus and its Hox gene families provides insights of decapod evolution.</title>
        <authorList>
            <person name="Jeong J.-H."/>
            <person name="Song I."/>
            <person name="Kim S."/>
            <person name="Choi T."/>
            <person name="Kim D."/>
            <person name="Ryu S."/>
            <person name="Kim W."/>
        </authorList>
    </citation>
    <scope>NUCLEOTIDE SEQUENCE [LARGE SCALE GENOMIC DNA]</scope>
    <source>
        <tissue evidence="1">Muscle</tissue>
    </source>
</reference>
<evidence type="ECO:0000313" key="1">
    <source>
        <dbReference type="EMBL" id="MPC40739.1"/>
    </source>
</evidence>
<comment type="caution">
    <text evidence="1">The sequence shown here is derived from an EMBL/GenBank/DDBJ whole genome shotgun (WGS) entry which is preliminary data.</text>
</comment>
<gene>
    <name evidence="1" type="ORF">E2C01_034305</name>
</gene>
<name>A0A5B7F696_PORTR</name>
<sequence>MATRLCEIQEARSVEESAVRDARTRYSHELLRDTEVAVAELAGGPSHGNTLPNAFRTTIKLKSRSEKLCKSCRYLENTVLYH</sequence>